<reference evidence="2 3" key="1">
    <citation type="submission" date="2015-10" db="EMBL/GenBank/DDBJ databases">
        <title>Pseudomonas putida clinical strains.</title>
        <authorList>
            <person name="Molina L."/>
            <person name="Udaondo Z."/>
        </authorList>
    </citation>
    <scope>NUCLEOTIDE SEQUENCE [LARGE SCALE GENOMIC DNA]</scope>
    <source>
        <strain evidence="2 3">HB13667</strain>
    </source>
</reference>
<dbReference type="RefSeq" id="WP_371915686.1">
    <property type="nucleotide sequence ID" value="NZ_RJAI01000018.1"/>
</dbReference>
<dbReference type="InterPro" id="IPR040804">
    <property type="entry name" value="TetR_C_18"/>
</dbReference>
<name>A0A0P7D2T5_PSEPU</name>
<dbReference type="Gene3D" id="1.10.357.10">
    <property type="entry name" value="Tetracycline Repressor, domain 2"/>
    <property type="match status" value="1"/>
</dbReference>
<dbReference type="Pfam" id="PF17923">
    <property type="entry name" value="TetR_C_18"/>
    <property type="match status" value="1"/>
</dbReference>
<accession>A0A0P7D2T5</accession>
<dbReference type="AlphaFoldDB" id="A0A0P7D2T5"/>
<feature type="domain" description="Tetracyclin repressor-like C-terminal" evidence="1">
    <location>
        <begin position="1"/>
        <end position="59"/>
    </location>
</feature>
<protein>
    <recommendedName>
        <fullName evidence="1">Tetracyclin repressor-like C-terminal domain-containing protein</fullName>
    </recommendedName>
</protein>
<evidence type="ECO:0000313" key="3">
    <source>
        <dbReference type="Proteomes" id="UP000050437"/>
    </source>
</evidence>
<proteinExistence type="predicted"/>
<dbReference type="Proteomes" id="UP000050437">
    <property type="component" value="Unassembled WGS sequence"/>
</dbReference>
<dbReference type="EMBL" id="LKKS01000011">
    <property type="protein sequence ID" value="KPM68631.1"/>
    <property type="molecule type" value="Genomic_DNA"/>
</dbReference>
<evidence type="ECO:0000313" key="2">
    <source>
        <dbReference type="EMBL" id="KPM68631.1"/>
    </source>
</evidence>
<organism evidence="2 3">
    <name type="scientific">Pseudomonas putida</name>
    <name type="common">Arthrobacter siderocapsulatus</name>
    <dbReference type="NCBI Taxonomy" id="303"/>
    <lineage>
        <taxon>Bacteria</taxon>
        <taxon>Pseudomonadati</taxon>
        <taxon>Pseudomonadota</taxon>
        <taxon>Gammaproteobacteria</taxon>
        <taxon>Pseudomonadales</taxon>
        <taxon>Pseudomonadaceae</taxon>
        <taxon>Pseudomonas</taxon>
    </lineage>
</organism>
<comment type="caution">
    <text evidence="2">The sequence shown here is derived from an EMBL/GenBank/DDBJ whole genome shotgun (WGS) entry which is preliminary data.</text>
</comment>
<gene>
    <name evidence="2" type="ORF">HB13667_01090</name>
</gene>
<sequence>MDETLPDAPQHDRILAGDLITTTQSCVGKQFSTTPRSNEEIQIYADALADMLCAYLCKLQRRHGKNDRQKS</sequence>
<evidence type="ECO:0000259" key="1">
    <source>
        <dbReference type="Pfam" id="PF17923"/>
    </source>
</evidence>